<comment type="caution">
    <text evidence="7">The sequence shown here is derived from an EMBL/GenBank/DDBJ whole genome shotgun (WGS) entry which is preliminary data.</text>
</comment>
<evidence type="ECO:0000256" key="3">
    <source>
        <dbReference type="ARBA" id="ARBA00022824"/>
    </source>
</evidence>
<accession>A0A9Q5HYE6</accession>
<evidence type="ECO:0000259" key="6">
    <source>
        <dbReference type="Pfam" id="PF08314"/>
    </source>
</evidence>
<feature type="compositionally biased region" description="Basic and acidic residues" evidence="5">
    <location>
        <begin position="949"/>
        <end position="963"/>
    </location>
</feature>
<dbReference type="InterPro" id="IPR013244">
    <property type="entry name" value="Sec39_domain"/>
</dbReference>
<dbReference type="PANTHER" id="PTHR15922:SF2">
    <property type="entry name" value="NBAS SUBUNIT OF NRZ TETHERING COMPLEX"/>
    <property type="match status" value="1"/>
</dbReference>
<evidence type="ECO:0000256" key="2">
    <source>
        <dbReference type="ARBA" id="ARBA00022448"/>
    </source>
</evidence>
<dbReference type="GO" id="GO:0000149">
    <property type="term" value="F:SNARE binding"/>
    <property type="evidence" value="ECO:0007669"/>
    <property type="project" value="TreeGrafter"/>
</dbReference>
<dbReference type="Pfam" id="PF08314">
    <property type="entry name" value="Sec39"/>
    <property type="match status" value="1"/>
</dbReference>
<evidence type="ECO:0000256" key="4">
    <source>
        <dbReference type="ARBA" id="ARBA00022927"/>
    </source>
</evidence>
<comment type="subcellular location">
    <subcellularLocation>
        <location evidence="1">Endoplasmic reticulum</location>
    </subcellularLocation>
</comment>
<organism evidence="7 8">
    <name type="scientific">Sanghuangporus baumii</name>
    <name type="common">Phellinus baumii</name>
    <dbReference type="NCBI Taxonomy" id="108892"/>
    <lineage>
        <taxon>Eukaryota</taxon>
        <taxon>Fungi</taxon>
        <taxon>Dikarya</taxon>
        <taxon>Basidiomycota</taxon>
        <taxon>Agaricomycotina</taxon>
        <taxon>Agaricomycetes</taxon>
        <taxon>Hymenochaetales</taxon>
        <taxon>Hymenochaetaceae</taxon>
        <taxon>Sanghuangporus</taxon>
    </lineage>
</organism>
<feature type="region of interest" description="Disordered" evidence="5">
    <location>
        <begin position="948"/>
        <end position="970"/>
    </location>
</feature>
<evidence type="ECO:0000313" key="8">
    <source>
        <dbReference type="Proteomes" id="UP000757232"/>
    </source>
</evidence>
<dbReference type="OrthoDB" id="27490at2759"/>
<feature type="domain" description="Sec39" evidence="6">
    <location>
        <begin position="178"/>
        <end position="885"/>
    </location>
</feature>
<proteinExistence type="predicted"/>
<evidence type="ECO:0000313" key="7">
    <source>
        <dbReference type="EMBL" id="OCB88316.1"/>
    </source>
</evidence>
<dbReference type="GO" id="GO:0015031">
    <property type="term" value="P:protein transport"/>
    <property type="evidence" value="ECO:0007669"/>
    <property type="project" value="UniProtKB-KW"/>
</dbReference>
<keyword evidence="4" id="KW-0653">Protein transport</keyword>
<evidence type="ECO:0000256" key="1">
    <source>
        <dbReference type="ARBA" id="ARBA00004240"/>
    </source>
</evidence>
<dbReference type="AlphaFoldDB" id="A0A9Q5HYE6"/>
<gene>
    <name evidence="7" type="ORF">A7U60_g4518</name>
</gene>
<dbReference type="GO" id="GO:0070939">
    <property type="term" value="C:Dsl1/NZR complex"/>
    <property type="evidence" value="ECO:0007669"/>
    <property type="project" value="TreeGrafter"/>
</dbReference>
<reference evidence="7" key="1">
    <citation type="submission" date="2016-06" db="EMBL/GenBank/DDBJ databases">
        <title>Draft Genome sequence of the fungus Inonotus baumii.</title>
        <authorList>
            <person name="Zhu H."/>
            <person name="Lin W."/>
        </authorList>
    </citation>
    <scope>NUCLEOTIDE SEQUENCE</scope>
    <source>
        <strain evidence="7">821</strain>
    </source>
</reference>
<keyword evidence="3" id="KW-0256">Endoplasmic reticulum</keyword>
<sequence>MSGIRLTERWITLKDDEVSSSLVKDLLCPVQDDLWVAAACADRVLDDIDAQRALIDLGLERTSSAVSRIEVAIHKPRSGCENLTSYFKENLTDARLCRIRSILLKRRDRLRTFGEIMENMGTHRFSETGPGIAADIEEEAWDDPWGDDNPEAGPSSTVEKPAIPPIPLSVFLTEDISLLCLSLASQAQFAALEVLTIRHSSEVFPIRFELISRFPLFIDPSKYRDFLPALDIQSGKELQSQGTPWRAEPDLVESDDVERALSRTDGLPEESDIADFNIQQVFCKKSELFSAEELVSWYKARVEDIVSSTGMVDMALSLVQHGVSQGILGLDELGEDLTLLARLTYDASGRDDEPSEPISRAEWTNLEPREVVRLYLAQSTPETVVNDIRRLVLPYLFVLESRCERAGKPDPGLVRRLLYDWILSTELGMIVPIFEASKPTHLASQRLISDDEDLARLALACLYGSNSVDDWTNMSRIFECLPAWSFGPDEDQEDEADTTITSLNSFLAPTTSRPQVSPANLLVFFKPLPAESLSRALDILDVHLESGEILARWGVGVPLRWFLQSAHNEVQQRAWAMKMARQIDAPIGDLDSEDIWLSLLEDMLKLARPEETDTYSAFGALSGDTIRQIFFRGLLSTGRFAIAKHLIQPRHGGRLLDPHTVDDICLDCSREFYDNASSGNYNHGDMKLAYDCLSVAPQTYRIQKEREFIEATSRISSFNVTSRSGVPMLPIEIRLTKDKLSLISRVLSSNETAYRHVEVLLELVRKLGYQSDGLAEVKTLAMVADTALQAEDFLRAFEVSDRMIKAVLRLRQNAPLGADSEPVREAVEVCWVACYQLGRQSEARDVDRKMSLLGRALELCPADKIVDILASWRKLEAEQIEQRREQTSLRHSRNGDTIKRTGRVRDRTSNLSSRLQNIHMPSPALPSASALASHTFSRVAAAFPFGMHGRSDEERSRSRERSPDVQSQARHALRKGVGWLLGADEDEL</sequence>
<dbReference type="EMBL" id="LNZH02000180">
    <property type="protein sequence ID" value="OCB88316.1"/>
    <property type="molecule type" value="Genomic_DNA"/>
</dbReference>
<dbReference type="GO" id="GO:0006890">
    <property type="term" value="P:retrograde vesicle-mediated transport, Golgi to endoplasmic reticulum"/>
    <property type="evidence" value="ECO:0007669"/>
    <property type="project" value="InterPro"/>
</dbReference>
<evidence type="ECO:0000256" key="5">
    <source>
        <dbReference type="SAM" id="MobiDB-lite"/>
    </source>
</evidence>
<dbReference type="PANTHER" id="PTHR15922">
    <property type="entry name" value="NEUROBLASTOMA-AMPLIFIED SEQUENCE"/>
    <property type="match status" value="1"/>
</dbReference>
<keyword evidence="8" id="KW-1185">Reference proteome</keyword>
<protein>
    <submittedName>
        <fullName evidence="7">Sec39-domain-containing protein</fullName>
    </submittedName>
</protein>
<keyword evidence="2" id="KW-0813">Transport</keyword>
<dbReference type="Proteomes" id="UP000757232">
    <property type="component" value="Unassembled WGS sequence"/>
</dbReference>
<name>A0A9Q5HYE6_SANBA</name>